<keyword evidence="1" id="KW-0812">Transmembrane</keyword>
<organism evidence="2 3">
    <name type="scientific">Lysinibacillus piscis</name>
    <dbReference type="NCBI Taxonomy" id="2518931"/>
    <lineage>
        <taxon>Bacteria</taxon>
        <taxon>Bacillati</taxon>
        <taxon>Bacillota</taxon>
        <taxon>Bacilli</taxon>
        <taxon>Bacillales</taxon>
        <taxon>Bacillaceae</taxon>
        <taxon>Lysinibacillus</taxon>
    </lineage>
</organism>
<gene>
    <name evidence="2" type="ORF">LYSBPC_19290</name>
</gene>
<keyword evidence="1" id="KW-1133">Transmembrane helix</keyword>
<proteinExistence type="predicted"/>
<reference evidence="2" key="1">
    <citation type="submission" date="2022-08" db="EMBL/GenBank/DDBJ databases">
        <title>Draft genome sequence of Lysinibacillus sp. strain KH24.</title>
        <authorList>
            <person name="Kanbe H."/>
            <person name="Itoh H."/>
        </authorList>
    </citation>
    <scope>NUCLEOTIDE SEQUENCE</scope>
    <source>
        <strain evidence="2">KH24</strain>
    </source>
</reference>
<keyword evidence="1" id="KW-0472">Membrane</keyword>
<sequence>MQKMIPWLACISGNLLTLGAIFIYALQSHIQIALSSYILVTLSFNVILFIFFSVWKLEEHSFVQQVDEF</sequence>
<dbReference type="Proteomes" id="UP001065593">
    <property type="component" value="Unassembled WGS sequence"/>
</dbReference>
<protein>
    <submittedName>
        <fullName evidence="2">Uncharacterized protein</fullName>
    </submittedName>
</protein>
<evidence type="ECO:0000313" key="2">
    <source>
        <dbReference type="EMBL" id="GLC88802.1"/>
    </source>
</evidence>
<accession>A0ABQ5NKH2</accession>
<feature type="transmembrane region" description="Helical" evidence="1">
    <location>
        <begin position="32"/>
        <end position="55"/>
    </location>
</feature>
<evidence type="ECO:0000256" key="1">
    <source>
        <dbReference type="SAM" id="Phobius"/>
    </source>
</evidence>
<keyword evidence="3" id="KW-1185">Reference proteome</keyword>
<feature type="transmembrane region" description="Helical" evidence="1">
    <location>
        <begin position="7"/>
        <end position="26"/>
    </location>
</feature>
<comment type="caution">
    <text evidence="2">The sequence shown here is derived from an EMBL/GenBank/DDBJ whole genome shotgun (WGS) entry which is preliminary data.</text>
</comment>
<dbReference type="EMBL" id="BRZA01000002">
    <property type="protein sequence ID" value="GLC88802.1"/>
    <property type="molecule type" value="Genomic_DNA"/>
</dbReference>
<evidence type="ECO:0000313" key="3">
    <source>
        <dbReference type="Proteomes" id="UP001065593"/>
    </source>
</evidence>
<name>A0ABQ5NKH2_9BACI</name>
<dbReference type="RefSeq" id="WP_264988558.1">
    <property type="nucleotide sequence ID" value="NZ_BRZA01000002.1"/>
</dbReference>